<comment type="caution">
    <text evidence="2">The sequence shown here is derived from an EMBL/GenBank/DDBJ whole genome shotgun (WGS) entry which is preliminary data.</text>
</comment>
<dbReference type="Proteomes" id="UP001054252">
    <property type="component" value="Unassembled WGS sequence"/>
</dbReference>
<organism evidence="2 3">
    <name type="scientific">Rubroshorea leprosula</name>
    <dbReference type="NCBI Taxonomy" id="152421"/>
    <lineage>
        <taxon>Eukaryota</taxon>
        <taxon>Viridiplantae</taxon>
        <taxon>Streptophyta</taxon>
        <taxon>Embryophyta</taxon>
        <taxon>Tracheophyta</taxon>
        <taxon>Spermatophyta</taxon>
        <taxon>Magnoliopsida</taxon>
        <taxon>eudicotyledons</taxon>
        <taxon>Gunneridae</taxon>
        <taxon>Pentapetalae</taxon>
        <taxon>rosids</taxon>
        <taxon>malvids</taxon>
        <taxon>Malvales</taxon>
        <taxon>Dipterocarpaceae</taxon>
        <taxon>Rubroshorea</taxon>
    </lineage>
</organism>
<keyword evidence="3" id="KW-1185">Reference proteome</keyword>
<gene>
    <name evidence="2" type="ORF">SLEP1_g27592</name>
</gene>
<feature type="transmembrane region" description="Helical" evidence="1">
    <location>
        <begin position="33"/>
        <end position="55"/>
    </location>
</feature>
<dbReference type="AlphaFoldDB" id="A0AAV5K096"/>
<evidence type="ECO:0000313" key="3">
    <source>
        <dbReference type="Proteomes" id="UP001054252"/>
    </source>
</evidence>
<proteinExistence type="predicted"/>
<evidence type="ECO:0000256" key="1">
    <source>
        <dbReference type="SAM" id="Phobius"/>
    </source>
</evidence>
<keyword evidence="1" id="KW-1133">Transmembrane helix</keyword>
<dbReference type="EMBL" id="BPVZ01000047">
    <property type="protein sequence ID" value="GKV17039.1"/>
    <property type="molecule type" value="Genomic_DNA"/>
</dbReference>
<evidence type="ECO:0000313" key="2">
    <source>
        <dbReference type="EMBL" id="GKV17039.1"/>
    </source>
</evidence>
<reference evidence="2 3" key="1">
    <citation type="journal article" date="2021" name="Commun. Biol.">
        <title>The genome of Shorea leprosula (Dipterocarpaceae) highlights the ecological relevance of drought in aseasonal tropical rainforests.</title>
        <authorList>
            <person name="Ng K.K.S."/>
            <person name="Kobayashi M.J."/>
            <person name="Fawcett J.A."/>
            <person name="Hatakeyama M."/>
            <person name="Paape T."/>
            <person name="Ng C.H."/>
            <person name="Ang C.C."/>
            <person name="Tnah L.H."/>
            <person name="Lee C.T."/>
            <person name="Nishiyama T."/>
            <person name="Sese J."/>
            <person name="O'Brien M.J."/>
            <person name="Copetti D."/>
            <person name="Mohd Noor M.I."/>
            <person name="Ong R.C."/>
            <person name="Putra M."/>
            <person name="Sireger I.Z."/>
            <person name="Indrioko S."/>
            <person name="Kosugi Y."/>
            <person name="Izuno A."/>
            <person name="Isagi Y."/>
            <person name="Lee S.L."/>
            <person name="Shimizu K.K."/>
        </authorList>
    </citation>
    <scope>NUCLEOTIDE SEQUENCE [LARGE SCALE GENOMIC DNA]</scope>
    <source>
        <strain evidence="2">214</strain>
    </source>
</reference>
<protein>
    <submittedName>
        <fullName evidence="2">Uncharacterized protein</fullName>
    </submittedName>
</protein>
<keyword evidence="1" id="KW-0472">Membrane</keyword>
<keyword evidence="1" id="KW-0812">Transmembrane</keyword>
<accession>A0AAV5K096</accession>
<name>A0AAV5K096_9ROSI</name>
<sequence>MNFQICSALPPLCRRLLLGVSLGFLPRESPAEIAAGFSSLPAPVCLLEFWFLIVLSV</sequence>